<evidence type="ECO:0000313" key="1">
    <source>
        <dbReference type="EMBL" id="CCH76726.1"/>
    </source>
</evidence>
<dbReference type="AlphaFoldDB" id="A0A077LTR5"/>
<organism evidence="1 2">
    <name type="scientific">Nostocoides japonicum T1-X7</name>
    <dbReference type="NCBI Taxonomy" id="1194083"/>
    <lineage>
        <taxon>Bacteria</taxon>
        <taxon>Bacillati</taxon>
        <taxon>Actinomycetota</taxon>
        <taxon>Actinomycetes</taxon>
        <taxon>Micrococcales</taxon>
        <taxon>Intrasporangiaceae</taxon>
        <taxon>Nostocoides</taxon>
    </lineage>
</organism>
<proteinExistence type="predicted"/>
<dbReference type="SUPFAM" id="SSF48498">
    <property type="entry name" value="Tetracyclin repressor-like, C-terminal domain"/>
    <property type="match status" value="1"/>
</dbReference>
<name>A0A077LTR5_9MICO</name>
<sequence length="137" mass="15269">MLHPGSGRLDDPETSPYAVIEASNRAYLNAFKRNARLMMLLEQVATLDPNFRALRRRRGEAFVQRNARGIANLQARGLVDTELDAYQSASALSAMVSFTAYYTYCVAEEDTPVEDLVRTCTRLWANALGLAPEARGR</sequence>
<dbReference type="STRING" id="1194083.BN12_1420008"/>
<protein>
    <submittedName>
        <fullName evidence="1">Putative TetR-family transcriptional regulator</fullName>
    </submittedName>
</protein>
<dbReference type="EMBL" id="CAJB01000049">
    <property type="protein sequence ID" value="CCH76726.1"/>
    <property type="molecule type" value="Genomic_DNA"/>
</dbReference>
<gene>
    <name evidence="1" type="ORF">BN12_1420008</name>
</gene>
<reference evidence="1 2" key="1">
    <citation type="journal article" date="2013" name="ISME J.">
        <title>A metabolic model for members of the genus Tetrasphaera involved in enhanced biological phosphorus removal.</title>
        <authorList>
            <person name="Kristiansen R."/>
            <person name="Nguyen H.T.T."/>
            <person name="Saunders A.M."/>
            <person name="Nielsen J.L."/>
            <person name="Wimmer R."/>
            <person name="Le V.Q."/>
            <person name="McIlroy S.J."/>
            <person name="Petrovski S."/>
            <person name="Seviour R.J."/>
            <person name="Calteau A."/>
            <person name="Nielsen K.L."/>
            <person name="Nielsen P.H."/>
        </authorList>
    </citation>
    <scope>NUCLEOTIDE SEQUENCE [LARGE SCALE GENOMIC DNA]</scope>
    <source>
        <strain evidence="1 2">T1-X7</strain>
    </source>
</reference>
<comment type="caution">
    <text evidence="1">The sequence shown here is derived from an EMBL/GenBank/DDBJ whole genome shotgun (WGS) entry which is preliminary data.</text>
</comment>
<dbReference type="Proteomes" id="UP000035721">
    <property type="component" value="Unassembled WGS sequence"/>
</dbReference>
<evidence type="ECO:0000313" key="2">
    <source>
        <dbReference type="Proteomes" id="UP000035721"/>
    </source>
</evidence>
<dbReference type="Gene3D" id="1.10.357.10">
    <property type="entry name" value="Tetracycline Repressor, domain 2"/>
    <property type="match status" value="1"/>
</dbReference>
<accession>A0A077LTR5</accession>
<keyword evidence="2" id="KW-1185">Reference proteome</keyword>
<dbReference type="InterPro" id="IPR036271">
    <property type="entry name" value="Tet_transcr_reg_TetR-rel_C_sf"/>
</dbReference>